<dbReference type="STRING" id="574376.BAMA_23725"/>
<sequence length="99" mass="11359">VLTDAEYEKLLIERGNSKLAESQTIQTFESGISLHSNLVYKEDFELGDIVTIENKRWGLTLNTRITVVEEIYENDRVDIRVNFGSNIPTLLDKIQQKMG</sequence>
<feature type="domain" description="Gp28/Gp37-like" evidence="1">
    <location>
        <begin position="3"/>
        <end position="85"/>
    </location>
</feature>
<evidence type="ECO:0000313" key="3">
    <source>
        <dbReference type="Proteomes" id="UP000027822"/>
    </source>
</evidence>
<organism evidence="2 3">
    <name type="scientific">Bacillus manliponensis</name>
    <dbReference type="NCBI Taxonomy" id="574376"/>
    <lineage>
        <taxon>Bacteria</taxon>
        <taxon>Bacillati</taxon>
        <taxon>Bacillota</taxon>
        <taxon>Bacilli</taxon>
        <taxon>Bacillales</taxon>
        <taxon>Bacillaceae</taxon>
        <taxon>Bacillus</taxon>
        <taxon>Bacillus cereus group</taxon>
    </lineage>
</organism>
<dbReference type="Proteomes" id="UP000027822">
    <property type="component" value="Unassembled WGS sequence"/>
</dbReference>
<proteinExistence type="predicted"/>
<feature type="non-terminal residue" evidence="2">
    <location>
        <position position="1"/>
    </location>
</feature>
<dbReference type="Pfam" id="PF14594">
    <property type="entry name" value="Sipho_Gp37"/>
    <property type="match status" value="1"/>
</dbReference>
<protein>
    <recommendedName>
        <fullName evidence="1">Gp28/Gp37-like domain-containing protein</fullName>
    </recommendedName>
</protein>
<comment type="caution">
    <text evidence="2">The sequence shown here is derived from an EMBL/GenBank/DDBJ whole genome shotgun (WGS) entry which is preliminary data.</text>
</comment>
<dbReference type="EMBL" id="JOTN01000087">
    <property type="protein sequence ID" value="KEK17037.1"/>
    <property type="molecule type" value="Genomic_DNA"/>
</dbReference>
<dbReference type="RefSeq" id="WP_034644462.1">
    <property type="nucleotide sequence ID" value="NZ_JOTN01000087.1"/>
</dbReference>
<evidence type="ECO:0000259" key="1">
    <source>
        <dbReference type="Pfam" id="PF14594"/>
    </source>
</evidence>
<keyword evidence="3" id="KW-1185">Reference proteome</keyword>
<dbReference type="InterPro" id="IPR029432">
    <property type="entry name" value="Gp28/Gp37-like_dom"/>
</dbReference>
<name>A0A073JS18_9BACI</name>
<dbReference type="AlphaFoldDB" id="A0A073JS18"/>
<gene>
    <name evidence="2" type="ORF">BAMA_23725</name>
</gene>
<evidence type="ECO:0000313" key="2">
    <source>
        <dbReference type="EMBL" id="KEK17037.1"/>
    </source>
</evidence>
<reference evidence="2 3" key="1">
    <citation type="submission" date="2014-06" db="EMBL/GenBank/DDBJ databases">
        <title>Draft genome sequence of Bacillus manliponensis JCM 15802 (MCCC 1A00708).</title>
        <authorList>
            <person name="Lai Q."/>
            <person name="Liu Y."/>
            <person name="Shao Z."/>
        </authorList>
    </citation>
    <scope>NUCLEOTIDE SEQUENCE [LARGE SCALE GENOMIC DNA]</scope>
    <source>
        <strain evidence="2 3">JCM 15802</strain>
    </source>
</reference>
<accession>A0A073JS18</accession>